<dbReference type="Proteomes" id="UP001295740">
    <property type="component" value="Unassembled WGS sequence"/>
</dbReference>
<dbReference type="PANTHER" id="PTHR43591">
    <property type="entry name" value="METHYLTRANSFERASE"/>
    <property type="match status" value="1"/>
</dbReference>
<evidence type="ECO:0000256" key="2">
    <source>
        <dbReference type="SAM" id="MobiDB-lite"/>
    </source>
</evidence>
<keyword evidence="4" id="KW-1185">Reference proteome</keyword>
<dbReference type="PANTHER" id="PTHR43591:SF24">
    <property type="entry name" value="2-METHOXY-6-POLYPRENYL-1,4-BENZOQUINOL METHYLASE, MITOCHONDRIAL"/>
    <property type="match status" value="1"/>
</dbReference>
<sequence>MSTTSEPLPAGEAQPEAKVLPSAGDAGVATTSRSVAAPSLEVDSSERGDSVDDNDSAIGSWRSTRTQSLTSSAVDHKYEKGRRYHVFREGEYHLPNDENEQDRLDMQHAIYRYALDDRLFLAPIPKDQLRNVLDVGCGTGLWAMGVADSNPQAQVFGFDLSPVHLQPDMVPPNARFLIDDCNAEWGFAERPFDLIHTRALTPGIKDWSRSLHQAKDHLTPGEWVELHEIHVPAGCTESSLSPSKPYFWQNWPVEPWARGAKNKRIGRLWAEDMKHVTRNTAAMFTRVLGWSAEEFEVFAARIAEEIDAGEKHMWVEM</sequence>
<feature type="region of interest" description="Disordered" evidence="2">
    <location>
        <begin position="1"/>
        <end position="66"/>
    </location>
</feature>
<proteinExistence type="inferred from homology"/>
<comment type="similarity">
    <text evidence="1">Belongs to the methyltransferase superfamily. LaeA methyltransferase family.</text>
</comment>
<dbReference type="Pfam" id="PF13489">
    <property type="entry name" value="Methyltransf_23"/>
    <property type="match status" value="1"/>
</dbReference>
<evidence type="ECO:0000313" key="3">
    <source>
        <dbReference type="EMBL" id="CAJ2513253.1"/>
    </source>
</evidence>
<accession>A0AAI8VY67</accession>
<dbReference type="SUPFAM" id="SSF53335">
    <property type="entry name" value="S-adenosyl-L-methionine-dependent methyltransferases"/>
    <property type="match status" value="1"/>
</dbReference>
<dbReference type="AlphaFoldDB" id="A0AAI8VY67"/>
<evidence type="ECO:0000256" key="1">
    <source>
        <dbReference type="ARBA" id="ARBA00038158"/>
    </source>
</evidence>
<protein>
    <submittedName>
        <fullName evidence="3">Uu.00g013720.m01.CDS01</fullName>
    </submittedName>
</protein>
<gene>
    <name evidence="3" type="ORF">KHLLAP_LOCUS13721</name>
</gene>
<dbReference type="GO" id="GO:0008168">
    <property type="term" value="F:methyltransferase activity"/>
    <property type="evidence" value="ECO:0007669"/>
    <property type="project" value="TreeGrafter"/>
</dbReference>
<dbReference type="Gene3D" id="3.40.50.150">
    <property type="entry name" value="Vaccinia Virus protein VP39"/>
    <property type="match status" value="1"/>
</dbReference>
<dbReference type="InterPro" id="IPR029063">
    <property type="entry name" value="SAM-dependent_MTases_sf"/>
</dbReference>
<name>A0AAI8VY67_9PEZI</name>
<dbReference type="EMBL" id="CAUWAG010000020">
    <property type="protein sequence ID" value="CAJ2513253.1"/>
    <property type="molecule type" value="Genomic_DNA"/>
</dbReference>
<reference evidence="3" key="1">
    <citation type="submission" date="2023-10" db="EMBL/GenBank/DDBJ databases">
        <authorList>
            <person name="Hackl T."/>
        </authorList>
    </citation>
    <scope>NUCLEOTIDE SEQUENCE</scope>
</reference>
<organism evidence="3 4">
    <name type="scientific">Anthostomella pinea</name>
    <dbReference type="NCBI Taxonomy" id="933095"/>
    <lineage>
        <taxon>Eukaryota</taxon>
        <taxon>Fungi</taxon>
        <taxon>Dikarya</taxon>
        <taxon>Ascomycota</taxon>
        <taxon>Pezizomycotina</taxon>
        <taxon>Sordariomycetes</taxon>
        <taxon>Xylariomycetidae</taxon>
        <taxon>Xylariales</taxon>
        <taxon>Xylariaceae</taxon>
        <taxon>Anthostomella</taxon>
    </lineage>
</organism>
<dbReference type="CDD" id="cd02440">
    <property type="entry name" value="AdoMet_MTases"/>
    <property type="match status" value="1"/>
</dbReference>
<evidence type="ECO:0000313" key="4">
    <source>
        <dbReference type="Proteomes" id="UP001295740"/>
    </source>
</evidence>
<comment type="caution">
    <text evidence="3">The sequence shown here is derived from an EMBL/GenBank/DDBJ whole genome shotgun (WGS) entry which is preliminary data.</text>
</comment>